<reference evidence="2 3" key="1">
    <citation type="submission" date="2023-09" db="EMBL/GenBank/DDBJ databases">
        <title>Genomes of two closely related lineages of the louse Polyplax serrata with different host specificities.</title>
        <authorList>
            <person name="Martinu J."/>
            <person name="Tarabai H."/>
            <person name="Stefka J."/>
            <person name="Hypsa V."/>
        </authorList>
    </citation>
    <scope>NUCLEOTIDE SEQUENCE [LARGE SCALE GENOMIC DNA]</scope>
    <source>
        <strain evidence="2">98ZLc_SE</strain>
    </source>
</reference>
<evidence type="ECO:0000256" key="1">
    <source>
        <dbReference type="SAM" id="MobiDB-lite"/>
    </source>
</evidence>
<evidence type="ECO:0000313" key="2">
    <source>
        <dbReference type="EMBL" id="KAK6641030.1"/>
    </source>
</evidence>
<dbReference type="EMBL" id="JAWJWF010000001">
    <property type="protein sequence ID" value="KAK6641030.1"/>
    <property type="molecule type" value="Genomic_DNA"/>
</dbReference>
<organism evidence="2 3">
    <name type="scientific">Polyplax serrata</name>
    <name type="common">Common mouse louse</name>
    <dbReference type="NCBI Taxonomy" id="468196"/>
    <lineage>
        <taxon>Eukaryota</taxon>
        <taxon>Metazoa</taxon>
        <taxon>Ecdysozoa</taxon>
        <taxon>Arthropoda</taxon>
        <taxon>Hexapoda</taxon>
        <taxon>Insecta</taxon>
        <taxon>Pterygota</taxon>
        <taxon>Neoptera</taxon>
        <taxon>Paraneoptera</taxon>
        <taxon>Psocodea</taxon>
        <taxon>Troctomorpha</taxon>
        <taxon>Phthiraptera</taxon>
        <taxon>Anoplura</taxon>
        <taxon>Polyplacidae</taxon>
        <taxon>Polyplax</taxon>
    </lineage>
</organism>
<proteinExistence type="predicted"/>
<accession>A0ABR1BGH6</accession>
<feature type="region of interest" description="Disordered" evidence="1">
    <location>
        <begin position="54"/>
        <end position="99"/>
    </location>
</feature>
<comment type="caution">
    <text evidence="2">The sequence shown here is derived from an EMBL/GenBank/DDBJ whole genome shotgun (WGS) entry which is preliminary data.</text>
</comment>
<evidence type="ECO:0000313" key="3">
    <source>
        <dbReference type="Proteomes" id="UP001359485"/>
    </source>
</evidence>
<dbReference type="Proteomes" id="UP001359485">
    <property type="component" value="Unassembled WGS sequence"/>
</dbReference>
<sequence length="99" mass="11062">MSKLFLFFSILNCYNDDDDDDDDDGADSKKITTEWLMHLLGDLPGFFLLRDRPQGPRSVSRKVTESRTGRPVDLTGAEGDTVVPYGAINPLTPRQGEIM</sequence>
<name>A0ABR1BGH6_POLSC</name>
<protein>
    <submittedName>
        <fullName evidence="2">Uncharacterized protein</fullName>
    </submittedName>
</protein>
<gene>
    <name evidence="2" type="ORF">RUM44_012729</name>
</gene>
<keyword evidence="3" id="KW-1185">Reference proteome</keyword>